<dbReference type="EMBL" id="CP001230">
    <property type="protein sequence ID" value="ACO03323.1"/>
    <property type="molecule type" value="Genomic_DNA"/>
</dbReference>
<evidence type="ECO:0000313" key="3">
    <source>
        <dbReference type="Proteomes" id="UP000001366"/>
    </source>
</evidence>
<dbReference type="eggNOG" id="COG3399">
    <property type="taxonomic scope" value="Bacteria"/>
</dbReference>
<dbReference type="RefSeq" id="WP_012675562.1">
    <property type="nucleotide sequence ID" value="NC_012440.1"/>
</dbReference>
<keyword evidence="3" id="KW-1185">Reference proteome</keyword>
<feature type="transmembrane region" description="Helical" evidence="1">
    <location>
        <begin position="6"/>
        <end position="30"/>
    </location>
</feature>
<evidence type="ECO:0000256" key="1">
    <source>
        <dbReference type="SAM" id="Phobius"/>
    </source>
</evidence>
<reference evidence="2 3" key="1">
    <citation type="journal article" date="2009" name="J. Bacteriol.">
        <title>Complete and draft genome sequences of six members of the Aquificales.</title>
        <authorList>
            <person name="Reysenbach A.L."/>
            <person name="Hamamura N."/>
            <person name="Podar M."/>
            <person name="Griffiths E."/>
            <person name="Ferreira S."/>
            <person name="Hochstein R."/>
            <person name="Heidelberg J."/>
            <person name="Johnson J."/>
            <person name="Mead D."/>
            <person name="Pohorille A."/>
            <person name="Sarmiento M."/>
            <person name="Schweighofer K."/>
            <person name="Seshadri R."/>
            <person name="Voytek M.A."/>
        </authorList>
    </citation>
    <scope>NUCLEOTIDE SEQUENCE [LARGE SCALE GENOMIC DNA]</scope>
    <source>
        <strain evidence="3">DSM 14350 / EX-H1</strain>
    </source>
</reference>
<dbReference type="PaxDb" id="123214-PERMA_0317"/>
<proteinExistence type="predicted"/>
<evidence type="ECO:0008006" key="4">
    <source>
        <dbReference type="Google" id="ProtNLM"/>
    </source>
</evidence>
<gene>
    <name evidence="2" type="ordered locus">PERMA_0317</name>
</gene>
<feature type="transmembrane region" description="Helical" evidence="1">
    <location>
        <begin position="86"/>
        <end position="108"/>
    </location>
</feature>
<sequence>MYEIAKIIHLVSAVVFGGVLFVEVVMLPVLKKEFGEEFFKKVEFTIIRKRGIKIVPLFVLSLYLSGLFMFHYHMKDLDLSTTFGKLLLLKVSIAFAVILGVITAITMFKLGKSENRLFDYIHQFAFIAVFTVIILAKLMFVL</sequence>
<name>C0QTU5_PERMH</name>
<accession>C0QTU5</accession>
<dbReference type="HOGENOM" id="CLU_120951_1_0_0"/>
<dbReference type="Proteomes" id="UP000001366">
    <property type="component" value="Chromosome"/>
</dbReference>
<dbReference type="InterPro" id="IPR007418">
    <property type="entry name" value="DUF474"/>
</dbReference>
<dbReference type="OrthoDB" id="5955722at2"/>
<evidence type="ECO:0000313" key="2">
    <source>
        <dbReference type="EMBL" id="ACO03323.1"/>
    </source>
</evidence>
<dbReference type="KEGG" id="pmx:PERMA_0317"/>
<feature type="transmembrane region" description="Helical" evidence="1">
    <location>
        <begin position="51"/>
        <end position="74"/>
    </location>
</feature>
<dbReference type="PIRSF" id="PIRSF015875">
    <property type="entry name" value="UCP015875"/>
    <property type="match status" value="1"/>
</dbReference>
<organism evidence="2 3">
    <name type="scientific">Persephonella marina (strain DSM 14350 / EX-H1)</name>
    <dbReference type="NCBI Taxonomy" id="123214"/>
    <lineage>
        <taxon>Bacteria</taxon>
        <taxon>Pseudomonadati</taxon>
        <taxon>Aquificota</taxon>
        <taxon>Aquificia</taxon>
        <taxon>Aquificales</taxon>
        <taxon>Hydrogenothermaceae</taxon>
        <taxon>Persephonella</taxon>
    </lineage>
</organism>
<keyword evidence="1" id="KW-0472">Membrane</keyword>
<dbReference type="STRING" id="123214.PERMA_0317"/>
<protein>
    <recommendedName>
        <fullName evidence="4">Copper resistance protein D domain-containing protein</fullName>
    </recommendedName>
</protein>
<keyword evidence="1" id="KW-0812">Transmembrane</keyword>
<keyword evidence="1" id="KW-1133">Transmembrane helix</keyword>
<dbReference type="AlphaFoldDB" id="C0QTU5"/>
<feature type="transmembrane region" description="Helical" evidence="1">
    <location>
        <begin position="120"/>
        <end position="140"/>
    </location>
</feature>